<dbReference type="PANTHER" id="PTHR19847">
    <property type="entry name" value="DDB1- AND CUL4-ASSOCIATED FACTOR 11"/>
    <property type="match status" value="1"/>
</dbReference>
<dbReference type="PROSITE" id="PS51462">
    <property type="entry name" value="NUDIX"/>
    <property type="match status" value="1"/>
</dbReference>
<dbReference type="AlphaFoldDB" id="A0A3R6W4E7"/>
<dbReference type="PANTHER" id="PTHR19847:SF7">
    <property type="entry name" value="DDB1- AND CUL4-ASSOCIATED FACTOR 11"/>
    <property type="match status" value="1"/>
</dbReference>
<feature type="domain" description="Nudix hydrolase" evidence="2">
    <location>
        <begin position="88"/>
        <end position="227"/>
    </location>
</feature>
<dbReference type="Gene3D" id="2.130.10.10">
    <property type="entry name" value="YVTN repeat-like/Quinoprotein amine dehydrogenase"/>
    <property type="match status" value="2"/>
</dbReference>
<dbReference type="GO" id="GO:0010945">
    <property type="term" value="F:coenzyme A diphosphatase activity"/>
    <property type="evidence" value="ECO:0007669"/>
    <property type="project" value="InterPro"/>
</dbReference>
<dbReference type="PROSITE" id="PS50294">
    <property type="entry name" value="WD_REPEATS_REGION"/>
    <property type="match status" value="2"/>
</dbReference>
<evidence type="ECO:0000313" key="4">
    <source>
        <dbReference type="Proteomes" id="UP000285060"/>
    </source>
</evidence>
<dbReference type="Pfam" id="PF00293">
    <property type="entry name" value="NUDIX"/>
    <property type="match status" value="1"/>
</dbReference>
<dbReference type="Proteomes" id="UP000285060">
    <property type="component" value="Unassembled WGS sequence"/>
</dbReference>
<dbReference type="InterPro" id="IPR036322">
    <property type="entry name" value="WD40_repeat_dom_sf"/>
</dbReference>
<dbReference type="SMART" id="SM00320">
    <property type="entry name" value="WD40"/>
    <property type="match status" value="6"/>
</dbReference>
<dbReference type="InterPro" id="IPR045121">
    <property type="entry name" value="CoAse"/>
</dbReference>
<accession>A0A3R6W4E7</accession>
<proteinExistence type="predicted"/>
<dbReference type="Gene3D" id="3.90.79.10">
    <property type="entry name" value="Nucleoside Triphosphate Pyrophosphohydrolase"/>
    <property type="match status" value="1"/>
</dbReference>
<evidence type="ECO:0000259" key="2">
    <source>
        <dbReference type="PROSITE" id="PS51462"/>
    </source>
</evidence>
<feature type="repeat" description="WD" evidence="1">
    <location>
        <begin position="438"/>
        <end position="471"/>
    </location>
</feature>
<dbReference type="EMBL" id="QUSY01000011">
    <property type="protein sequence ID" value="RHY34996.1"/>
    <property type="molecule type" value="Genomic_DNA"/>
</dbReference>
<dbReference type="PROSITE" id="PS50082">
    <property type="entry name" value="WD_REPEATS_2"/>
    <property type="match status" value="2"/>
</dbReference>
<organism evidence="3 4">
    <name type="scientific">Aphanomyces invadans</name>
    <dbReference type="NCBI Taxonomy" id="157072"/>
    <lineage>
        <taxon>Eukaryota</taxon>
        <taxon>Sar</taxon>
        <taxon>Stramenopiles</taxon>
        <taxon>Oomycota</taxon>
        <taxon>Saprolegniomycetes</taxon>
        <taxon>Saprolegniales</taxon>
        <taxon>Verrucalvaceae</taxon>
        <taxon>Aphanomyces</taxon>
    </lineage>
</organism>
<dbReference type="InterPro" id="IPR051859">
    <property type="entry name" value="DCAF"/>
</dbReference>
<dbReference type="VEuPathDB" id="FungiDB:H310_11053"/>
<name>A0A3R6W4E7_9STRA</name>
<sequence>MSRVKAIRSAAATSLSRHLSTKAVKLPEYPVDTSYLVSHYTAPALAAAFSDRDKPPTTPLDDAFSTRHLDRIKKRLNRLPRQIAKMSHKRAAVVIPLCTIDGAPHVIFTLRSSHMRFHRGEVCFPGGMVESGDTCIENTCLREMEEELGVPASQVNVLGILRCDWSNVASITGVAVTPVVGHIDQFDESTLTLNSDEVESLFTVPLALLVQDKYWIRPNNATPVFTAGPHLIWGLTAYVLDICIREVLLVEEGDKDTAPATTTPTAQILRPAEFLAVNEAFLPLRENGNACNVDDLRSRLYCGEFSADGDSFMVAGQNEEVFIYDTNSWKRKDALPVRDVRWTVTDAHFTPNAHAVVYSSITSIVRMVTKEGKESAFSLAESQSTLSSGSRAQRRRMSINFGVWSLGVNAAGTEFLAGTTNNSVVLHDMTTNTSVCHLVGHDNDVNAITFVDGSSNVFVSGSDDCLIKLWDRRVMADAKPQGVFVGHTDGITHMSSRDDGIYFVSNAKDQTAKLWDVRKCLTDESKIHRTLPQFQWDYRFEEYPGNFEGVDDEAHPQDQSVLTYRGHAVKQTLIRVYFSPVHSTGQRYIYSGSAEGEVVVYDVLTANVVDRLELPSQGVTRDVRWHPHKPILVSPDFYGKLCVWQKEHRTDESIASPTSDDDDV</sequence>
<dbReference type="GO" id="GO:0043161">
    <property type="term" value="P:proteasome-mediated ubiquitin-dependent protein catabolic process"/>
    <property type="evidence" value="ECO:0007669"/>
    <property type="project" value="TreeGrafter"/>
</dbReference>
<dbReference type="Pfam" id="PF00400">
    <property type="entry name" value="WD40"/>
    <property type="match status" value="2"/>
</dbReference>
<gene>
    <name evidence="3" type="ORF">DYB32_000513</name>
</gene>
<dbReference type="SUPFAM" id="SSF50978">
    <property type="entry name" value="WD40 repeat-like"/>
    <property type="match status" value="1"/>
</dbReference>
<protein>
    <recommendedName>
        <fullName evidence="2">Nudix hydrolase domain-containing protein</fullName>
    </recommendedName>
</protein>
<keyword evidence="1" id="KW-0853">WD repeat</keyword>
<dbReference type="InterPro" id="IPR015797">
    <property type="entry name" value="NUDIX_hydrolase-like_dom_sf"/>
</dbReference>
<feature type="repeat" description="WD" evidence="1">
    <location>
        <begin position="484"/>
        <end position="518"/>
    </location>
</feature>
<dbReference type="InterPro" id="IPR015943">
    <property type="entry name" value="WD40/YVTN_repeat-like_dom_sf"/>
</dbReference>
<comment type="caution">
    <text evidence="3">The sequence shown here is derived from an EMBL/GenBank/DDBJ whole genome shotgun (WGS) entry which is preliminary data.</text>
</comment>
<dbReference type="InterPro" id="IPR000086">
    <property type="entry name" value="NUDIX_hydrolase_dom"/>
</dbReference>
<keyword evidence="4" id="KW-1185">Reference proteome</keyword>
<dbReference type="CDD" id="cd03426">
    <property type="entry name" value="NUDIX_CoAse_Nudt7"/>
    <property type="match status" value="1"/>
</dbReference>
<evidence type="ECO:0000256" key="1">
    <source>
        <dbReference type="PROSITE-ProRule" id="PRU00221"/>
    </source>
</evidence>
<dbReference type="InterPro" id="IPR001680">
    <property type="entry name" value="WD40_rpt"/>
</dbReference>
<dbReference type="SUPFAM" id="SSF55811">
    <property type="entry name" value="Nudix"/>
    <property type="match status" value="1"/>
</dbReference>
<evidence type="ECO:0000313" key="3">
    <source>
        <dbReference type="EMBL" id="RHY34996.1"/>
    </source>
</evidence>
<reference evidence="3 4" key="1">
    <citation type="submission" date="2018-08" db="EMBL/GenBank/DDBJ databases">
        <title>Aphanomyces genome sequencing and annotation.</title>
        <authorList>
            <person name="Minardi D."/>
            <person name="Oidtmann B."/>
            <person name="Van Der Giezen M."/>
            <person name="Studholme D.J."/>
        </authorList>
    </citation>
    <scope>NUCLEOTIDE SEQUENCE [LARGE SCALE GENOMIC DNA]</scope>
    <source>
        <strain evidence="3 4">NJM0002</strain>
    </source>
</reference>
<dbReference type="GO" id="GO:0080008">
    <property type="term" value="C:Cul4-RING E3 ubiquitin ligase complex"/>
    <property type="evidence" value="ECO:0007669"/>
    <property type="project" value="TreeGrafter"/>
</dbReference>